<protein>
    <recommendedName>
        <fullName evidence="3">Peptidase C39 domain-containing protein</fullName>
    </recommendedName>
</protein>
<evidence type="ECO:0008006" key="3">
    <source>
        <dbReference type="Google" id="ProtNLM"/>
    </source>
</evidence>
<gene>
    <name evidence="1" type="ORF">H4W81_000331</name>
</gene>
<comment type="caution">
    <text evidence="1">The sequence shown here is derived from an EMBL/GenBank/DDBJ whole genome shotgun (WGS) entry which is preliminary data.</text>
</comment>
<name>A0ABR9K6B7_9ACTN</name>
<keyword evidence="2" id="KW-1185">Reference proteome</keyword>
<proteinExistence type="predicted"/>
<evidence type="ECO:0000313" key="1">
    <source>
        <dbReference type="EMBL" id="MBE1557552.1"/>
    </source>
</evidence>
<reference evidence="1 2" key="1">
    <citation type="submission" date="2020-10" db="EMBL/GenBank/DDBJ databases">
        <title>Sequencing the genomes of 1000 actinobacteria strains.</title>
        <authorList>
            <person name="Klenk H.-P."/>
        </authorList>
    </citation>
    <scope>NUCLEOTIDE SEQUENCE [LARGE SCALE GENOMIC DNA]</scope>
    <source>
        <strain evidence="1 2">DSM 43748</strain>
    </source>
</reference>
<dbReference type="RefSeq" id="WP_192773148.1">
    <property type="nucleotide sequence ID" value="NZ_BAAASY010000019.1"/>
</dbReference>
<evidence type="ECO:0000313" key="2">
    <source>
        <dbReference type="Proteomes" id="UP000661607"/>
    </source>
</evidence>
<organism evidence="1 2">
    <name type="scientific">Nonomuraea africana</name>
    <dbReference type="NCBI Taxonomy" id="46171"/>
    <lineage>
        <taxon>Bacteria</taxon>
        <taxon>Bacillati</taxon>
        <taxon>Actinomycetota</taxon>
        <taxon>Actinomycetes</taxon>
        <taxon>Streptosporangiales</taxon>
        <taxon>Streptosporangiaceae</taxon>
        <taxon>Nonomuraea</taxon>
    </lineage>
</organism>
<sequence length="80" mass="9034">MADPAHDPLWHACGMACLQMILDLVRGCRAYGGYREEACGAIKGLYYVRAGHNVDARVLPHLVIRRSSDRYRRGPFRCLS</sequence>
<dbReference type="EMBL" id="JADBEF010000001">
    <property type="protein sequence ID" value="MBE1557552.1"/>
    <property type="molecule type" value="Genomic_DNA"/>
</dbReference>
<accession>A0ABR9K6B7</accession>
<dbReference type="Proteomes" id="UP000661607">
    <property type="component" value="Unassembled WGS sequence"/>
</dbReference>